<name>A0ABS8ZSX6_9PSEU</name>
<keyword evidence="2" id="KW-0378">Hydrolase</keyword>
<evidence type="ECO:0000259" key="1">
    <source>
        <dbReference type="Pfam" id="PF12697"/>
    </source>
</evidence>
<dbReference type="Gene3D" id="3.40.50.1820">
    <property type="entry name" value="alpha/beta hydrolase"/>
    <property type="match status" value="1"/>
</dbReference>
<feature type="domain" description="AB hydrolase-1" evidence="1">
    <location>
        <begin position="4"/>
        <end position="225"/>
    </location>
</feature>
<dbReference type="Pfam" id="PF12697">
    <property type="entry name" value="Abhydrolase_6"/>
    <property type="match status" value="1"/>
</dbReference>
<dbReference type="EMBL" id="JAJVCN010000004">
    <property type="protein sequence ID" value="MCE7010805.1"/>
    <property type="molecule type" value="Genomic_DNA"/>
</dbReference>
<evidence type="ECO:0000313" key="2">
    <source>
        <dbReference type="EMBL" id="MCE7010805.1"/>
    </source>
</evidence>
<dbReference type="InterPro" id="IPR052897">
    <property type="entry name" value="Sec-Metab_Biosynth_Hydrolase"/>
</dbReference>
<dbReference type="PANTHER" id="PTHR37017">
    <property type="entry name" value="AB HYDROLASE-1 DOMAIN-CONTAINING PROTEIN-RELATED"/>
    <property type="match status" value="1"/>
</dbReference>
<keyword evidence="3" id="KW-1185">Reference proteome</keyword>
<dbReference type="InterPro" id="IPR000073">
    <property type="entry name" value="AB_hydrolase_1"/>
</dbReference>
<organism evidence="2 3">
    <name type="scientific">Kibdelosporangium philippinense</name>
    <dbReference type="NCBI Taxonomy" id="211113"/>
    <lineage>
        <taxon>Bacteria</taxon>
        <taxon>Bacillati</taxon>
        <taxon>Actinomycetota</taxon>
        <taxon>Actinomycetes</taxon>
        <taxon>Pseudonocardiales</taxon>
        <taxon>Pseudonocardiaceae</taxon>
        <taxon>Kibdelosporangium</taxon>
    </lineage>
</organism>
<dbReference type="RefSeq" id="WP_233733042.1">
    <property type="nucleotide sequence ID" value="NZ_JAJVCN010000004.1"/>
</dbReference>
<dbReference type="PANTHER" id="PTHR37017:SF11">
    <property type="entry name" value="ESTERASE_LIPASE_THIOESTERASE DOMAIN-CONTAINING PROTEIN"/>
    <property type="match status" value="1"/>
</dbReference>
<sequence length="231" mass="25186">MTDFVLLHGSWHGAWCWERVTPGLTALGHRVVTPDLAFDDPTITFEALTAAVEKAIVAPEDTVLVAHSASGLIAPLVVQRTPVRELVLLTSLLPIIGMSSLEASRQTPGPLTTEVVTALGRQGTSEFGGIVWNPDDAYALFYQDCERSDADLAIKRLVARNAREPFIAPTPLTSYPRVPTRYIVCTEDHVVNGEVTRRIAKEDYGASIVELDASHSPFWSRPEELTGLLLG</sequence>
<evidence type="ECO:0000313" key="3">
    <source>
        <dbReference type="Proteomes" id="UP001521150"/>
    </source>
</evidence>
<proteinExistence type="predicted"/>
<dbReference type="GO" id="GO:0016787">
    <property type="term" value="F:hydrolase activity"/>
    <property type="evidence" value="ECO:0007669"/>
    <property type="project" value="UniProtKB-KW"/>
</dbReference>
<dbReference type="SUPFAM" id="SSF53474">
    <property type="entry name" value="alpha/beta-Hydrolases"/>
    <property type="match status" value="1"/>
</dbReference>
<comment type="caution">
    <text evidence="2">The sequence shown here is derived from an EMBL/GenBank/DDBJ whole genome shotgun (WGS) entry which is preliminary data.</text>
</comment>
<dbReference type="Proteomes" id="UP001521150">
    <property type="component" value="Unassembled WGS sequence"/>
</dbReference>
<reference evidence="2 3" key="1">
    <citation type="submission" date="2021-12" db="EMBL/GenBank/DDBJ databases">
        <title>Genome sequence of Kibdelosporangium philippinense ATCC 49844.</title>
        <authorList>
            <person name="Fedorov E.A."/>
            <person name="Omeragic M."/>
            <person name="Shalygina K.F."/>
            <person name="Maclea K.S."/>
        </authorList>
    </citation>
    <scope>NUCLEOTIDE SEQUENCE [LARGE SCALE GENOMIC DNA]</scope>
    <source>
        <strain evidence="2 3">ATCC 49844</strain>
    </source>
</reference>
<protein>
    <submittedName>
        <fullName evidence="2">Alpha/beta hydrolase</fullName>
    </submittedName>
</protein>
<dbReference type="InterPro" id="IPR029058">
    <property type="entry name" value="AB_hydrolase_fold"/>
</dbReference>
<gene>
    <name evidence="2" type="ORF">LWC34_49590</name>
</gene>
<accession>A0ABS8ZSX6</accession>